<evidence type="ECO:0000256" key="2">
    <source>
        <dbReference type="ARBA" id="ARBA00022670"/>
    </source>
</evidence>
<feature type="compositionally biased region" description="Polar residues" evidence="4">
    <location>
        <begin position="23"/>
        <end position="47"/>
    </location>
</feature>
<evidence type="ECO:0000313" key="7">
    <source>
        <dbReference type="Proteomes" id="UP000233781"/>
    </source>
</evidence>
<evidence type="ECO:0000259" key="5">
    <source>
        <dbReference type="PROSITE" id="PS50106"/>
    </source>
</evidence>
<dbReference type="PROSITE" id="PS50106">
    <property type="entry name" value="PDZ"/>
    <property type="match status" value="1"/>
</dbReference>
<organism evidence="6 7">
    <name type="scientific">Phycicoccus duodecadis</name>
    <dbReference type="NCBI Taxonomy" id="173053"/>
    <lineage>
        <taxon>Bacteria</taxon>
        <taxon>Bacillati</taxon>
        <taxon>Actinomycetota</taxon>
        <taxon>Actinomycetes</taxon>
        <taxon>Micrococcales</taxon>
        <taxon>Intrasporangiaceae</taxon>
        <taxon>Phycicoccus</taxon>
    </lineage>
</organism>
<dbReference type="PANTHER" id="PTHR43343:SF3">
    <property type="entry name" value="PROTEASE DO-LIKE 8, CHLOROPLASTIC"/>
    <property type="match status" value="1"/>
</dbReference>
<dbReference type="InterPro" id="IPR036034">
    <property type="entry name" value="PDZ_sf"/>
</dbReference>
<name>A0A2N3YL68_9MICO</name>
<dbReference type="GO" id="GO:0006508">
    <property type="term" value="P:proteolysis"/>
    <property type="evidence" value="ECO:0007669"/>
    <property type="project" value="UniProtKB-KW"/>
</dbReference>
<feature type="domain" description="PDZ" evidence="5">
    <location>
        <begin position="392"/>
        <end position="484"/>
    </location>
</feature>
<dbReference type="InterPro" id="IPR051201">
    <property type="entry name" value="Chloro_Bact_Ser_Proteases"/>
</dbReference>
<feature type="compositionally biased region" description="Polar residues" evidence="4">
    <location>
        <begin position="148"/>
        <end position="159"/>
    </location>
</feature>
<protein>
    <submittedName>
        <fullName evidence="6">Putative serine protease PepD</fullName>
    </submittedName>
</protein>
<comment type="similarity">
    <text evidence="1">Belongs to the peptidase S1C family.</text>
</comment>
<dbReference type="InterPro" id="IPR001478">
    <property type="entry name" value="PDZ"/>
</dbReference>
<comment type="caution">
    <text evidence="6">The sequence shown here is derived from an EMBL/GenBank/DDBJ whole genome shotgun (WGS) entry which is preliminary data.</text>
</comment>
<dbReference type="InterPro" id="IPR043504">
    <property type="entry name" value="Peptidase_S1_PA_chymotrypsin"/>
</dbReference>
<feature type="compositionally biased region" description="Low complexity" evidence="4">
    <location>
        <begin position="310"/>
        <end position="330"/>
    </location>
</feature>
<dbReference type="OrthoDB" id="9758917at2"/>
<proteinExistence type="inferred from homology"/>
<dbReference type="Pfam" id="PF13180">
    <property type="entry name" value="PDZ_2"/>
    <property type="match status" value="1"/>
</dbReference>
<dbReference type="CDD" id="cd06779">
    <property type="entry name" value="cpPDZ_Deg_HtrA-like"/>
    <property type="match status" value="1"/>
</dbReference>
<feature type="compositionally biased region" description="Low complexity" evidence="4">
    <location>
        <begin position="48"/>
        <end position="61"/>
    </location>
</feature>
<keyword evidence="7" id="KW-1185">Reference proteome</keyword>
<dbReference type="Gene3D" id="2.30.42.10">
    <property type="match status" value="1"/>
</dbReference>
<dbReference type="EMBL" id="PJNE01000001">
    <property type="protein sequence ID" value="PKW27549.1"/>
    <property type="molecule type" value="Genomic_DNA"/>
</dbReference>
<reference evidence="6 7" key="1">
    <citation type="submission" date="2017-12" db="EMBL/GenBank/DDBJ databases">
        <title>Sequencing the genomes of 1000 Actinobacteria strains.</title>
        <authorList>
            <person name="Klenk H.-P."/>
        </authorList>
    </citation>
    <scope>NUCLEOTIDE SEQUENCE [LARGE SCALE GENOMIC DNA]</scope>
    <source>
        <strain evidence="6 7">DSM 12806</strain>
    </source>
</reference>
<evidence type="ECO:0000313" key="6">
    <source>
        <dbReference type="EMBL" id="PKW27549.1"/>
    </source>
</evidence>
<feature type="compositionally biased region" description="Low complexity" evidence="4">
    <location>
        <begin position="7"/>
        <end position="19"/>
    </location>
</feature>
<dbReference type="SUPFAM" id="SSF50156">
    <property type="entry name" value="PDZ domain-like"/>
    <property type="match status" value="1"/>
</dbReference>
<dbReference type="InterPro" id="IPR009003">
    <property type="entry name" value="Peptidase_S1_PA"/>
</dbReference>
<accession>A0A2N3YL68</accession>
<dbReference type="Gene3D" id="2.40.10.10">
    <property type="entry name" value="Trypsin-like serine proteases"/>
    <property type="match status" value="2"/>
</dbReference>
<evidence type="ECO:0000256" key="4">
    <source>
        <dbReference type="SAM" id="MobiDB-lite"/>
    </source>
</evidence>
<dbReference type="Proteomes" id="UP000233781">
    <property type="component" value="Unassembled WGS sequence"/>
</dbReference>
<feature type="compositionally biased region" description="Low complexity" evidence="4">
    <location>
        <begin position="95"/>
        <end position="112"/>
    </location>
</feature>
<dbReference type="AlphaFoldDB" id="A0A2N3YL68"/>
<keyword evidence="2 6" id="KW-0645">Protease</keyword>
<evidence type="ECO:0000256" key="3">
    <source>
        <dbReference type="ARBA" id="ARBA00022801"/>
    </source>
</evidence>
<dbReference type="RefSeq" id="WP_101395958.1">
    <property type="nucleotide sequence ID" value="NZ_PJNE01000001.1"/>
</dbReference>
<dbReference type="InterPro" id="IPR001940">
    <property type="entry name" value="Peptidase_S1C"/>
</dbReference>
<dbReference type="PANTHER" id="PTHR43343">
    <property type="entry name" value="PEPTIDASE S12"/>
    <property type="match status" value="1"/>
</dbReference>
<evidence type="ECO:0000256" key="1">
    <source>
        <dbReference type="ARBA" id="ARBA00010541"/>
    </source>
</evidence>
<dbReference type="GO" id="GO:0004252">
    <property type="term" value="F:serine-type endopeptidase activity"/>
    <property type="evidence" value="ECO:0007669"/>
    <property type="project" value="InterPro"/>
</dbReference>
<dbReference type="SMART" id="SM00228">
    <property type="entry name" value="PDZ"/>
    <property type="match status" value="1"/>
</dbReference>
<keyword evidence="3" id="KW-0378">Hydrolase</keyword>
<sequence>MSDQQHTPPTGTGPDGTAPQWYTPRSSTTTADRSAGDHTQTATYDQQPTGSGAPGTPSPGTDPYRAAPHGSAPSPYATPHPPTAPMAPPPPSGPFGPSGHSSGPSGSSSSGSGRRRAAELTAVAVLAAILSAGGTVAATRLVDDAQAPATTQSSSTQPGRGSDAAPVQQANANAPDWTATASAVAPSVVAITATLPNGMAQGSGVIIDDSGHVVTNNHVVAGATKLQVTLTDGRTYSAQVRGTDPSTDLAVITIDQAPSDLTPITMGDSDALEVGDPVMAVGNPLGLAGTVTTGIVSALNRPVTTQAEEPQQQSPFNGGFQQQQQPASGPVVTNAIQTSAAINPGNSGGALVDASGRLVGINSAIASLGSSSGGQSGSIGIGFAIPVTEVQNIAKQLIANGEAKHAFLGVVPQNGSASDGSATLAGAEIVSVEPGTPAAAAGLKKGDVIVAVNGDAVDSAESLVGYVREQTIGATVKLTVLRDGKRVQVQATLAERNATTG</sequence>
<gene>
    <name evidence="6" type="ORF">ATL31_2396</name>
</gene>
<dbReference type="PRINTS" id="PR00834">
    <property type="entry name" value="PROTEASES2C"/>
</dbReference>
<feature type="region of interest" description="Disordered" evidence="4">
    <location>
        <begin position="1"/>
        <end position="115"/>
    </location>
</feature>
<dbReference type="SUPFAM" id="SSF50494">
    <property type="entry name" value="Trypsin-like serine proteases"/>
    <property type="match status" value="1"/>
</dbReference>
<feature type="compositionally biased region" description="Pro residues" evidence="4">
    <location>
        <begin position="76"/>
        <end position="94"/>
    </location>
</feature>
<feature type="region of interest" description="Disordered" evidence="4">
    <location>
        <begin position="147"/>
        <end position="168"/>
    </location>
</feature>
<feature type="region of interest" description="Disordered" evidence="4">
    <location>
        <begin position="304"/>
        <end position="331"/>
    </location>
</feature>
<dbReference type="Pfam" id="PF13365">
    <property type="entry name" value="Trypsin_2"/>
    <property type="match status" value="1"/>
</dbReference>